<dbReference type="OrthoDB" id="977770at2"/>
<organism evidence="1 2">
    <name type="scientific">Phaeodactylibacter luteus</name>
    <dbReference type="NCBI Taxonomy" id="1564516"/>
    <lineage>
        <taxon>Bacteria</taxon>
        <taxon>Pseudomonadati</taxon>
        <taxon>Bacteroidota</taxon>
        <taxon>Saprospiria</taxon>
        <taxon>Saprospirales</taxon>
        <taxon>Haliscomenobacteraceae</taxon>
        <taxon>Phaeodactylibacter</taxon>
    </lineage>
</organism>
<gene>
    <name evidence="1" type="primary">cas5p</name>
    <name evidence="1" type="ORF">FRY97_12200</name>
</gene>
<comment type="caution">
    <text evidence="1">The sequence shown here is derived from an EMBL/GenBank/DDBJ whole genome shotgun (WGS) entry which is preliminary data.</text>
</comment>
<dbReference type="EMBL" id="VOOR01000023">
    <property type="protein sequence ID" value="TXB62832.1"/>
    <property type="molecule type" value="Genomic_DNA"/>
</dbReference>
<proteinExistence type="predicted"/>
<evidence type="ECO:0000313" key="1">
    <source>
        <dbReference type="EMBL" id="TXB62832.1"/>
    </source>
</evidence>
<evidence type="ECO:0000313" key="2">
    <source>
        <dbReference type="Proteomes" id="UP000321580"/>
    </source>
</evidence>
<reference evidence="1 2" key="1">
    <citation type="submission" date="2019-08" db="EMBL/GenBank/DDBJ databases">
        <title>Genome of Phaeodactylibacter luteus.</title>
        <authorList>
            <person name="Bowman J.P."/>
        </authorList>
    </citation>
    <scope>NUCLEOTIDE SEQUENCE [LARGE SCALE GENOMIC DNA]</scope>
    <source>
        <strain evidence="1 2">KCTC 42180</strain>
    </source>
</reference>
<name>A0A5C6RN71_9BACT</name>
<dbReference type="Proteomes" id="UP000321580">
    <property type="component" value="Unassembled WGS sequence"/>
</dbReference>
<dbReference type="RefSeq" id="WP_147167818.1">
    <property type="nucleotide sequence ID" value="NZ_VOOR01000023.1"/>
</dbReference>
<dbReference type="NCBIfam" id="TIGR03488">
    <property type="entry name" value="cas_Cas5p"/>
    <property type="match status" value="1"/>
</dbReference>
<accession>A0A5C6RN71</accession>
<dbReference type="AlphaFoldDB" id="A0A5C6RN71"/>
<keyword evidence="2" id="KW-1185">Reference proteome</keyword>
<dbReference type="InterPro" id="IPR020031">
    <property type="entry name" value="CRISPR-assoc_Cas5p"/>
</dbReference>
<sequence length="246" mass="28129">MALETIEYLFSQTEFSKQFRLSVELLSPISMVSQLPGSYYRSDRLPGKLQLAGLFENVMGLHFPPQLRKQLFKTLVKAWKKQHKVELSPESSGSGYQPLVVHLFEMNHLHVIPSLESFDDTWKKAMRRDDAKTHPNGTPNLDYRLIPEKRRLAIKSGGPGAKIEDDDLTTLFKNNLDCFPLYYTTVSSREYLIPTNARGSSLERSYQLQLSCTSPFLEVLQKALEKVSTAYLGHSESWVELKIDTE</sequence>
<protein>
    <submittedName>
        <fullName evidence="1">Type I-PGING CRISPR-associated protein Cas5p</fullName>
    </submittedName>
</protein>